<sequence length="368" mass="39437">MTDVLLAVGTRKGLFLFRGRAGSGPVTAVGGWERAGAHFTDQAVSALALDTRSGRPTLLVGADSAHWGPSVLRSTDLGGDWQEPARPAIRFPADTGASLERLWQLAPGGAGEPDVVYAGTEPAALYRSEDGGRSFALVRSLWEHPHRERWEPGGGGLGLHTVLVDPRDSGRVTVAVSTGGVYRTEDGGESWRPSNAGVSAVFLPDPQPEFGQCVHKVARDAVHPDRLYLQNHWGVYRSDDGGRRWSAIESGLPSTFGFPVLAHPHRADTAYLFPLNADSDRVPAGRRCRVYRTEDAGRSWTGLADGLPATDHHGPVLRDALCTDGGDPAGLYFGNRNGEVYASADDGTSWRQVVAHLPDVLCVRAARV</sequence>
<dbReference type="PANTHER" id="PTHR43739:SF5">
    <property type="entry name" value="EXO-ALPHA-SIALIDASE"/>
    <property type="match status" value="1"/>
</dbReference>
<dbReference type="SUPFAM" id="SSF110296">
    <property type="entry name" value="Oligoxyloglucan reducing end-specific cellobiohydrolase"/>
    <property type="match status" value="1"/>
</dbReference>
<dbReference type="PANTHER" id="PTHR43739">
    <property type="entry name" value="XYLOGLUCANASE (EUROFUNG)"/>
    <property type="match status" value="1"/>
</dbReference>
<keyword evidence="2" id="KW-1185">Reference proteome</keyword>
<dbReference type="InterPro" id="IPR015943">
    <property type="entry name" value="WD40/YVTN_repeat-like_dom_sf"/>
</dbReference>
<reference evidence="1" key="1">
    <citation type="submission" date="2020-09" db="EMBL/GenBank/DDBJ databases">
        <title>Secondary metabolite and genome analysis of marine Streptomyces chumphonensis KK1-2T.</title>
        <authorList>
            <person name="Phongsopitanun W."/>
            <person name="Kanchanasin P."/>
            <person name="Pittayakhajonwut P."/>
            <person name="Suwanborirux K."/>
            <person name="Tanasupawat S."/>
        </authorList>
    </citation>
    <scope>NUCLEOTIDE SEQUENCE</scope>
    <source>
        <strain evidence="1">KK1-2</strain>
    </source>
</reference>
<evidence type="ECO:0000313" key="2">
    <source>
        <dbReference type="Proteomes" id="UP000632289"/>
    </source>
</evidence>
<dbReference type="GO" id="GO:0010411">
    <property type="term" value="P:xyloglucan metabolic process"/>
    <property type="evidence" value="ECO:0007669"/>
    <property type="project" value="TreeGrafter"/>
</dbReference>
<proteinExistence type="predicted"/>
<dbReference type="Gene3D" id="2.130.10.10">
    <property type="entry name" value="YVTN repeat-like/Quinoprotein amine dehydrogenase"/>
    <property type="match status" value="1"/>
</dbReference>
<evidence type="ECO:0000313" key="1">
    <source>
        <dbReference type="EMBL" id="MBD3931064.1"/>
    </source>
</evidence>
<dbReference type="AlphaFoldDB" id="A0A927IBZ2"/>
<comment type="caution">
    <text evidence="1">The sequence shown here is derived from an EMBL/GenBank/DDBJ whole genome shotgun (WGS) entry which is preliminary data.</text>
</comment>
<dbReference type="RefSeq" id="WP_191208378.1">
    <property type="nucleotide sequence ID" value="NZ_BAABKL010000023.1"/>
</dbReference>
<accession>A0A927IBZ2</accession>
<gene>
    <name evidence="1" type="ORF">IF129_05745</name>
</gene>
<dbReference type="Proteomes" id="UP000632289">
    <property type="component" value="Unassembled WGS sequence"/>
</dbReference>
<protein>
    <submittedName>
        <fullName evidence="1">Exo-alpha-sialidase</fullName>
    </submittedName>
</protein>
<dbReference type="EMBL" id="JACXYU010000002">
    <property type="protein sequence ID" value="MBD3931064.1"/>
    <property type="molecule type" value="Genomic_DNA"/>
</dbReference>
<dbReference type="CDD" id="cd15482">
    <property type="entry name" value="Sialidase_non-viral"/>
    <property type="match status" value="1"/>
</dbReference>
<dbReference type="InterPro" id="IPR052025">
    <property type="entry name" value="Xyloglucanase_GH74"/>
</dbReference>
<organism evidence="1 2">
    <name type="scientific">Streptomyces chumphonensis</name>
    <dbReference type="NCBI Taxonomy" id="1214925"/>
    <lineage>
        <taxon>Bacteria</taxon>
        <taxon>Bacillati</taxon>
        <taxon>Actinomycetota</taxon>
        <taxon>Actinomycetes</taxon>
        <taxon>Kitasatosporales</taxon>
        <taxon>Streptomycetaceae</taxon>
        <taxon>Streptomyces</taxon>
    </lineage>
</organism>
<name>A0A927IBZ2_9ACTN</name>